<gene>
    <name evidence="3" type="ORF">HMI01_28210</name>
</gene>
<evidence type="ECO:0000259" key="2">
    <source>
        <dbReference type="Pfam" id="PF14690"/>
    </source>
</evidence>
<dbReference type="EMBL" id="BJWJ01000055">
    <property type="protein sequence ID" value="GEM05833.1"/>
    <property type="molecule type" value="Genomic_DNA"/>
</dbReference>
<comment type="caution">
    <text evidence="3">The sequence shown here is derived from an EMBL/GenBank/DDBJ whole genome shotgun (WGS) entry which is preliminary data.</text>
</comment>
<dbReference type="RefSeq" id="WP_062323750.1">
    <property type="nucleotide sequence ID" value="NZ_BJWJ01000055.1"/>
</dbReference>
<dbReference type="InterPro" id="IPR032877">
    <property type="entry name" value="Transposase_HTH"/>
</dbReference>
<evidence type="ECO:0008006" key="5">
    <source>
        <dbReference type="Google" id="ProtNLM"/>
    </source>
</evidence>
<keyword evidence="4" id="KW-1185">Reference proteome</keyword>
<protein>
    <recommendedName>
        <fullName evidence="5">Zinc-finger of transposase IS204/IS1001/IS1096/IS1165</fullName>
    </recommendedName>
</protein>
<sequence>MRVPHHCPSCNQVTEKVHDYLIQKIQHHLIFDRQTILFYRKRHYCCENEACQKRFHEDNTLEERYQRQSIEFSQAMGVEWIQGKSSKDVASRFGTSPTTIMRRYDQICAPMLR</sequence>
<feature type="domain" description="Transposase IS204/IS1001/IS1096/IS1165 zinc-finger" evidence="2">
    <location>
        <begin position="4"/>
        <end position="48"/>
    </location>
</feature>
<feature type="domain" description="Transposase IS204/IS1001/IS1096/IS1165 helix-turn-helix" evidence="1">
    <location>
        <begin position="63"/>
        <end position="107"/>
    </location>
</feature>
<accession>A0ABQ0VXD7</accession>
<organism evidence="3 4">
    <name type="scientific">Halolactibacillus miurensis</name>
    <dbReference type="NCBI Taxonomy" id="306541"/>
    <lineage>
        <taxon>Bacteria</taxon>
        <taxon>Bacillati</taxon>
        <taxon>Bacillota</taxon>
        <taxon>Bacilli</taxon>
        <taxon>Bacillales</taxon>
        <taxon>Bacillaceae</taxon>
        <taxon>Halolactibacillus</taxon>
    </lineage>
</organism>
<proteinExistence type="predicted"/>
<evidence type="ECO:0000259" key="1">
    <source>
        <dbReference type="Pfam" id="PF13542"/>
    </source>
</evidence>
<dbReference type="Pfam" id="PF14690">
    <property type="entry name" value="Zn_ribbon_ISL3"/>
    <property type="match status" value="1"/>
</dbReference>
<evidence type="ECO:0000313" key="3">
    <source>
        <dbReference type="EMBL" id="GEM05833.1"/>
    </source>
</evidence>
<dbReference type="Pfam" id="PF13542">
    <property type="entry name" value="HTH_Tnp_ISL3"/>
    <property type="match status" value="1"/>
</dbReference>
<dbReference type="InterPro" id="IPR029261">
    <property type="entry name" value="Transposase_Znf"/>
</dbReference>
<dbReference type="Proteomes" id="UP000321773">
    <property type="component" value="Unassembled WGS sequence"/>
</dbReference>
<name>A0ABQ0VXD7_9BACI</name>
<evidence type="ECO:0000313" key="4">
    <source>
        <dbReference type="Proteomes" id="UP000321773"/>
    </source>
</evidence>
<reference evidence="3 4" key="1">
    <citation type="submission" date="2019-07" db="EMBL/GenBank/DDBJ databases">
        <title>Whole genome shotgun sequence of Halolactibacillus miurensis NBRC 100873.</title>
        <authorList>
            <person name="Hosoyama A."/>
            <person name="Uohara A."/>
            <person name="Ohji S."/>
            <person name="Ichikawa N."/>
        </authorList>
    </citation>
    <scope>NUCLEOTIDE SEQUENCE [LARGE SCALE GENOMIC DNA]</scope>
    <source>
        <strain evidence="3 4">NBRC 100873</strain>
    </source>
</reference>